<evidence type="ECO:0000256" key="1">
    <source>
        <dbReference type="SAM" id="MobiDB-lite"/>
    </source>
</evidence>
<evidence type="ECO:0000313" key="3">
    <source>
        <dbReference type="Proteomes" id="UP001230426"/>
    </source>
</evidence>
<proteinExistence type="predicted"/>
<evidence type="ECO:0000313" key="2">
    <source>
        <dbReference type="EMBL" id="MDP9863416.1"/>
    </source>
</evidence>
<name>A0ABT9R2F8_9ACTN</name>
<dbReference type="EMBL" id="JAUSRB010000002">
    <property type="protein sequence ID" value="MDP9863416.1"/>
    <property type="molecule type" value="Genomic_DNA"/>
</dbReference>
<feature type="compositionally biased region" description="Low complexity" evidence="1">
    <location>
        <begin position="121"/>
        <end position="130"/>
    </location>
</feature>
<feature type="region of interest" description="Disordered" evidence="1">
    <location>
        <begin position="114"/>
        <end position="140"/>
    </location>
</feature>
<organism evidence="2 3">
    <name type="scientific">Streptosporangium brasiliense</name>
    <dbReference type="NCBI Taxonomy" id="47480"/>
    <lineage>
        <taxon>Bacteria</taxon>
        <taxon>Bacillati</taxon>
        <taxon>Actinomycetota</taxon>
        <taxon>Actinomycetes</taxon>
        <taxon>Streptosporangiales</taxon>
        <taxon>Streptosporangiaceae</taxon>
        <taxon>Streptosporangium</taxon>
    </lineage>
</organism>
<reference evidence="2 3" key="1">
    <citation type="submission" date="2023-07" db="EMBL/GenBank/DDBJ databases">
        <title>Sequencing the genomes of 1000 actinobacteria strains.</title>
        <authorList>
            <person name="Klenk H.-P."/>
        </authorList>
    </citation>
    <scope>NUCLEOTIDE SEQUENCE [LARGE SCALE GENOMIC DNA]</scope>
    <source>
        <strain evidence="2 3">DSM 44109</strain>
    </source>
</reference>
<feature type="compositionally biased region" description="Gly residues" evidence="1">
    <location>
        <begin position="131"/>
        <end position="140"/>
    </location>
</feature>
<keyword evidence="3" id="KW-1185">Reference proteome</keyword>
<dbReference type="Proteomes" id="UP001230426">
    <property type="component" value="Unassembled WGS sequence"/>
</dbReference>
<dbReference type="RefSeq" id="WP_306860276.1">
    <property type="nucleotide sequence ID" value="NZ_JAUSRB010000002.1"/>
</dbReference>
<sequence>MTQVQTVMGAGALNLRVGELVEVLSEAEIMATLDERGELDALPFMPEMLAFCGQRLTVHKVAHKLCDTISRTGMRRMERAVHLTGARCGGQAHGGCQTACLMYWKEAWLKRVEPGDPPATAPSAPRDPAASGGGPGAAGPGGLAAGRPLLPILEVAARKEPGPDGEERFSCQATELLRAAPTCLPFKDVRQYVMDVRTGNAGMFFALRAFLVGLFNRFQDRSGRVLPSWLRIRGGLRWGFVKGGLVGATPSVTLDLRPGELVRIKSKEEIVKTLNQDLLNRGMGFEEEMSRYCGQTARVLSRVDRCIDEKTGRMLQMKSPCIVLEGVVCAGAYTVSCPREFIPFWREIWLERIEEPA</sequence>
<comment type="caution">
    <text evidence="2">The sequence shown here is derived from an EMBL/GenBank/DDBJ whole genome shotgun (WGS) entry which is preliminary data.</text>
</comment>
<gene>
    <name evidence="2" type="ORF">J2S55_002682</name>
</gene>
<protein>
    <submittedName>
        <fullName evidence="2">Uncharacterized protein</fullName>
    </submittedName>
</protein>
<accession>A0ABT9R2F8</accession>